<dbReference type="PANTHER" id="PTHR46212:SF9">
    <property type="entry name" value="PROGRAMMED CELL DEATH PROTEIN 6"/>
    <property type="match status" value="1"/>
</dbReference>
<gene>
    <name evidence="8" type="primary">PDCD6</name>
    <name evidence="8" type="ORF">GZH46_02605</name>
</gene>
<dbReference type="PROSITE" id="PS00018">
    <property type="entry name" value="EF_HAND_1"/>
    <property type="match status" value="4"/>
</dbReference>
<dbReference type="InterPro" id="IPR011992">
    <property type="entry name" value="EF-hand-dom_pair"/>
</dbReference>
<evidence type="ECO:0000256" key="3">
    <source>
        <dbReference type="ARBA" id="ARBA00022723"/>
    </source>
</evidence>
<evidence type="ECO:0000256" key="5">
    <source>
        <dbReference type="ARBA" id="ARBA00022837"/>
    </source>
</evidence>
<dbReference type="Proteomes" id="UP000825002">
    <property type="component" value="Unassembled WGS sequence"/>
</dbReference>
<dbReference type="Pfam" id="PF13499">
    <property type="entry name" value="EF-hand_7"/>
    <property type="match status" value="2"/>
</dbReference>
<name>A0ABQ7S6A8_9ACAR</name>
<feature type="domain" description="EF-hand" evidence="7">
    <location>
        <begin position="239"/>
        <end position="274"/>
    </location>
</feature>
<keyword evidence="3" id="KW-0479">Metal-binding</keyword>
<keyword evidence="4" id="KW-0677">Repeat</keyword>
<dbReference type="Pfam" id="PF13405">
    <property type="entry name" value="EF-hand_6"/>
    <property type="match status" value="2"/>
</dbReference>
<dbReference type="InterPro" id="IPR002048">
    <property type="entry name" value="EF_hand_dom"/>
</dbReference>
<protein>
    <submittedName>
        <fullName evidence="8">Programmed cell death protein 6</fullName>
    </submittedName>
</protein>
<dbReference type="PROSITE" id="PS50222">
    <property type="entry name" value="EF_HAND_2"/>
    <property type="match status" value="4"/>
</dbReference>
<keyword evidence="9" id="KW-1185">Reference proteome</keyword>
<feature type="region of interest" description="Disordered" evidence="6">
    <location>
        <begin position="147"/>
        <end position="169"/>
    </location>
</feature>
<organism evidence="8 9">
    <name type="scientific">Fragariocoptes setiger</name>
    <dbReference type="NCBI Taxonomy" id="1670756"/>
    <lineage>
        <taxon>Eukaryota</taxon>
        <taxon>Metazoa</taxon>
        <taxon>Ecdysozoa</taxon>
        <taxon>Arthropoda</taxon>
        <taxon>Chelicerata</taxon>
        <taxon>Arachnida</taxon>
        <taxon>Acari</taxon>
        <taxon>Acariformes</taxon>
        <taxon>Trombidiformes</taxon>
        <taxon>Prostigmata</taxon>
        <taxon>Eupodina</taxon>
        <taxon>Eriophyoidea</taxon>
        <taxon>Phytoptidae</taxon>
        <taxon>Fragariocoptes</taxon>
    </lineage>
</organism>
<sequence length="297" mass="34042">MAAPAVDDNFLRQIFYNVDKDRSGFIDEIELQSVLSNGTWDKFSIDTVKLLISLFGKGRPGQVGYDEFKKLWNYVGDWLKTFQSFDKDKSGYINKDELTQSLKVFNPQVSEDYVTSLLYKYAKGGQVGKIFFDDFIFLSVQEQMKRTSGNTPNATSTTTPSNAPSGATPPTVDENFLRQVFYNVDKDRSGFIDAAELASCLSNGSFEPFNPETVRMMITLFDKTRKGQINFEEFKALWKYVEDWRNCFLSFDKDKSGYINRDELRQCLTAFGYQVTEDHINAVLRKFVKAGQGWYIS</sequence>
<dbReference type="SUPFAM" id="SSF47473">
    <property type="entry name" value="EF-hand"/>
    <property type="match status" value="2"/>
</dbReference>
<evidence type="ECO:0000256" key="4">
    <source>
        <dbReference type="ARBA" id="ARBA00022737"/>
    </source>
</evidence>
<evidence type="ECO:0000256" key="1">
    <source>
        <dbReference type="ARBA" id="ARBA00004496"/>
    </source>
</evidence>
<comment type="subcellular location">
    <subcellularLocation>
        <location evidence="1">Cytoplasm</location>
    </subcellularLocation>
</comment>
<evidence type="ECO:0000313" key="8">
    <source>
        <dbReference type="EMBL" id="KAG9508888.1"/>
    </source>
</evidence>
<comment type="caution">
    <text evidence="8">The sequence shown here is derived from an EMBL/GenBank/DDBJ whole genome shotgun (WGS) entry which is preliminary data.</text>
</comment>
<dbReference type="SMART" id="SM00054">
    <property type="entry name" value="EFh"/>
    <property type="match status" value="5"/>
</dbReference>
<dbReference type="EMBL" id="JAIFTH010000853">
    <property type="protein sequence ID" value="KAG9508888.1"/>
    <property type="molecule type" value="Genomic_DNA"/>
</dbReference>
<dbReference type="Gene3D" id="1.10.238.10">
    <property type="entry name" value="EF-hand"/>
    <property type="match status" value="2"/>
</dbReference>
<evidence type="ECO:0000256" key="6">
    <source>
        <dbReference type="SAM" id="MobiDB-lite"/>
    </source>
</evidence>
<feature type="domain" description="EF-hand" evidence="7">
    <location>
        <begin position="73"/>
        <end position="108"/>
    </location>
</feature>
<keyword evidence="5" id="KW-0106">Calcium</keyword>
<reference evidence="8 9" key="1">
    <citation type="submission" date="2020-10" db="EMBL/GenBank/DDBJ databases">
        <authorList>
            <person name="Klimov P.B."/>
            <person name="Dyachkov S.M."/>
            <person name="Chetverikov P.E."/>
        </authorList>
    </citation>
    <scope>NUCLEOTIDE SEQUENCE [LARGE SCALE GENOMIC DNA]</scope>
    <source>
        <strain evidence="8">BMOC 18-1129-001#AD2665</strain>
        <tissue evidence="8">Entire mites</tissue>
    </source>
</reference>
<proteinExistence type="predicted"/>
<accession>A0ABQ7S6A8</accession>
<keyword evidence="2" id="KW-0963">Cytoplasm</keyword>
<feature type="domain" description="EF-hand" evidence="7">
    <location>
        <begin position="6"/>
        <end position="41"/>
    </location>
</feature>
<dbReference type="PANTHER" id="PTHR46212">
    <property type="entry name" value="PEFLIN"/>
    <property type="match status" value="1"/>
</dbReference>
<evidence type="ECO:0000313" key="9">
    <source>
        <dbReference type="Proteomes" id="UP000825002"/>
    </source>
</evidence>
<dbReference type="InterPro" id="IPR018247">
    <property type="entry name" value="EF_Hand_1_Ca_BS"/>
</dbReference>
<evidence type="ECO:0000256" key="2">
    <source>
        <dbReference type="ARBA" id="ARBA00022490"/>
    </source>
</evidence>
<dbReference type="InterPro" id="IPR051426">
    <property type="entry name" value="Peflin/Sorcin_CaBP"/>
</dbReference>
<evidence type="ECO:0000259" key="7">
    <source>
        <dbReference type="PROSITE" id="PS50222"/>
    </source>
</evidence>
<feature type="domain" description="EF-hand" evidence="7">
    <location>
        <begin position="172"/>
        <end position="207"/>
    </location>
</feature>